<protein>
    <submittedName>
        <fullName evidence="1">Uncharacterized protein</fullName>
    </submittedName>
</protein>
<comment type="caution">
    <text evidence="1">The sequence shown here is derived from an EMBL/GenBank/DDBJ whole genome shotgun (WGS) entry which is preliminary data.</text>
</comment>
<evidence type="ECO:0000313" key="1">
    <source>
        <dbReference type="EMBL" id="CAF5162439.1"/>
    </source>
</evidence>
<sequence>MIVHSYLVIPAQETAKTHEQMQFSQKNATNGRDNYVCTDCGCYSCGRIYSSTCTVCGGISTDPPQRIRSRYLCVECARRYPTCICNKQSAIWPPTSFNFRDPPKYCWCGC</sequence>
<evidence type="ECO:0000313" key="2">
    <source>
        <dbReference type="Proteomes" id="UP000676336"/>
    </source>
</evidence>
<name>A0A8S3GMF9_9BILA</name>
<reference evidence="1" key="1">
    <citation type="submission" date="2021-02" db="EMBL/GenBank/DDBJ databases">
        <authorList>
            <person name="Nowell W R."/>
        </authorList>
    </citation>
    <scope>NUCLEOTIDE SEQUENCE</scope>
</reference>
<dbReference type="Proteomes" id="UP000676336">
    <property type="component" value="Unassembled WGS sequence"/>
</dbReference>
<dbReference type="AlphaFoldDB" id="A0A8S3GMF9"/>
<dbReference type="EMBL" id="CAJOBI010295890">
    <property type="protein sequence ID" value="CAF5162439.1"/>
    <property type="molecule type" value="Genomic_DNA"/>
</dbReference>
<organism evidence="1 2">
    <name type="scientific">Rotaria magnacalcarata</name>
    <dbReference type="NCBI Taxonomy" id="392030"/>
    <lineage>
        <taxon>Eukaryota</taxon>
        <taxon>Metazoa</taxon>
        <taxon>Spiralia</taxon>
        <taxon>Gnathifera</taxon>
        <taxon>Rotifera</taxon>
        <taxon>Eurotatoria</taxon>
        <taxon>Bdelloidea</taxon>
        <taxon>Philodinida</taxon>
        <taxon>Philodinidae</taxon>
        <taxon>Rotaria</taxon>
    </lineage>
</organism>
<accession>A0A8S3GMF9</accession>
<feature type="non-terminal residue" evidence="1">
    <location>
        <position position="110"/>
    </location>
</feature>
<gene>
    <name evidence="1" type="ORF">SMN809_LOCUS64678</name>
</gene>
<proteinExistence type="predicted"/>